<dbReference type="SUPFAM" id="SSF89447">
    <property type="entry name" value="AbrB/MazE/MraZ-like"/>
    <property type="match status" value="1"/>
</dbReference>
<accession>A0A1Z5HTC5</accession>
<organism evidence="2 3">
    <name type="scientific">Calderihabitans maritimus</name>
    <dbReference type="NCBI Taxonomy" id="1246530"/>
    <lineage>
        <taxon>Bacteria</taxon>
        <taxon>Bacillati</taxon>
        <taxon>Bacillota</taxon>
        <taxon>Clostridia</taxon>
        <taxon>Neomoorellales</taxon>
        <taxon>Calderihabitantaceae</taxon>
        <taxon>Calderihabitans</taxon>
    </lineage>
</organism>
<comment type="caution">
    <text evidence="2">The sequence shown here is derived from an EMBL/GenBank/DDBJ whole genome shotgun (WGS) entry which is preliminary data.</text>
</comment>
<evidence type="ECO:0000259" key="1">
    <source>
        <dbReference type="SMART" id="SM00966"/>
    </source>
</evidence>
<gene>
    <name evidence="2" type="ORF">KKC1_19280</name>
</gene>
<evidence type="ECO:0000313" key="3">
    <source>
        <dbReference type="Proteomes" id="UP000197032"/>
    </source>
</evidence>
<name>A0A1Z5HTC5_9FIRM</name>
<evidence type="ECO:0000313" key="2">
    <source>
        <dbReference type="EMBL" id="GAW92779.1"/>
    </source>
</evidence>
<dbReference type="InterPro" id="IPR039052">
    <property type="entry name" value="Antitox_PemI-like"/>
</dbReference>
<proteinExistence type="predicted"/>
<feature type="domain" description="SpoVT-AbrB" evidence="1">
    <location>
        <begin position="10"/>
        <end position="55"/>
    </location>
</feature>
<protein>
    <submittedName>
        <fullName evidence="2">Transcriptional regulator/antitoxin MazE</fullName>
    </submittedName>
</protein>
<dbReference type="SMART" id="SM00966">
    <property type="entry name" value="SpoVT_AbrB"/>
    <property type="match status" value="1"/>
</dbReference>
<dbReference type="Proteomes" id="UP000197032">
    <property type="component" value="Unassembled WGS sequence"/>
</dbReference>
<dbReference type="RefSeq" id="WP_238134248.1">
    <property type="nucleotide sequence ID" value="NZ_BDGJ01000100.1"/>
</dbReference>
<dbReference type="InterPro" id="IPR007159">
    <property type="entry name" value="SpoVT-AbrB_dom"/>
</dbReference>
<dbReference type="PANTHER" id="PTHR40516:SF1">
    <property type="entry name" value="ANTITOXIN CHPS-RELATED"/>
    <property type="match status" value="1"/>
</dbReference>
<sequence length="81" mass="9521">MQYMHSTIEKWGNDYFVIRIPKIFAEKVGFSEGTPVELQLDNNTIIIHRKRYTLEKLMSRVTPENIHGKIDTACPVGREEW</sequence>
<dbReference type="Gene3D" id="2.10.260.10">
    <property type="match status" value="1"/>
</dbReference>
<dbReference type="Pfam" id="PF04014">
    <property type="entry name" value="MazE_antitoxin"/>
    <property type="match status" value="1"/>
</dbReference>
<dbReference type="GO" id="GO:0003677">
    <property type="term" value="F:DNA binding"/>
    <property type="evidence" value="ECO:0007669"/>
    <property type="project" value="InterPro"/>
</dbReference>
<dbReference type="PANTHER" id="PTHR40516">
    <property type="entry name" value="ANTITOXIN CHPS-RELATED"/>
    <property type="match status" value="1"/>
</dbReference>
<reference evidence="3" key="1">
    <citation type="journal article" date="2017" name="Appl. Environ. Microbiol.">
        <title>Genomic analysis of Calderihabitans maritimus KKC1, a thermophilic hydrogenogenic carboxydotrophic bacterium isolated from marine sediment.</title>
        <authorList>
            <person name="Omae K."/>
            <person name="Yoneda Y."/>
            <person name="Fukuyama Y."/>
            <person name="Yoshida T."/>
            <person name="Sako Y."/>
        </authorList>
    </citation>
    <scope>NUCLEOTIDE SEQUENCE [LARGE SCALE GENOMIC DNA]</scope>
    <source>
        <strain evidence="3">KKC1</strain>
    </source>
</reference>
<dbReference type="GO" id="GO:0097351">
    <property type="term" value="F:toxin sequestering activity"/>
    <property type="evidence" value="ECO:0007669"/>
    <property type="project" value="InterPro"/>
</dbReference>
<dbReference type="AlphaFoldDB" id="A0A1Z5HTC5"/>
<dbReference type="EMBL" id="BDGJ01000100">
    <property type="protein sequence ID" value="GAW92779.1"/>
    <property type="molecule type" value="Genomic_DNA"/>
</dbReference>
<keyword evidence="3" id="KW-1185">Reference proteome</keyword>
<dbReference type="InterPro" id="IPR037914">
    <property type="entry name" value="SpoVT-AbrB_sf"/>
</dbReference>